<feature type="transmembrane region" description="Helical" evidence="1">
    <location>
        <begin position="134"/>
        <end position="152"/>
    </location>
</feature>
<protein>
    <recommendedName>
        <fullName evidence="4">Vitamin K epoxide reductase</fullName>
    </recommendedName>
</protein>
<keyword evidence="1" id="KW-0472">Membrane</keyword>
<evidence type="ECO:0000313" key="2">
    <source>
        <dbReference type="EMBL" id="GAB0056180.1"/>
    </source>
</evidence>
<proteinExistence type="predicted"/>
<feature type="transmembrane region" description="Helical" evidence="1">
    <location>
        <begin position="263"/>
        <end position="283"/>
    </location>
</feature>
<gene>
    <name evidence="2" type="ORF">SIID45300_00485</name>
</gene>
<feature type="transmembrane region" description="Helical" evidence="1">
    <location>
        <begin position="6"/>
        <end position="32"/>
    </location>
</feature>
<reference evidence="2 3" key="1">
    <citation type="submission" date="2024-09" db="EMBL/GenBank/DDBJ databases">
        <title>Draft genome sequence of Candidatus Magnetaquicoccaceae bacterium FCR-1.</title>
        <authorList>
            <person name="Shimoshige H."/>
            <person name="Shimamura S."/>
            <person name="Taoka A."/>
            <person name="Kobayashi H."/>
            <person name="Maekawa T."/>
        </authorList>
    </citation>
    <scope>NUCLEOTIDE SEQUENCE [LARGE SCALE GENOMIC DNA]</scope>
    <source>
        <strain evidence="2 3">FCR-1</strain>
    </source>
</reference>
<feature type="transmembrane region" description="Helical" evidence="1">
    <location>
        <begin position="192"/>
        <end position="212"/>
    </location>
</feature>
<evidence type="ECO:0000313" key="3">
    <source>
        <dbReference type="Proteomes" id="UP001628193"/>
    </source>
</evidence>
<accession>A0ABQ0C640</accession>
<dbReference type="EMBL" id="BAAFGK010000002">
    <property type="protein sequence ID" value="GAB0056180.1"/>
    <property type="molecule type" value="Genomic_DNA"/>
</dbReference>
<evidence type="ECO:0000256" key="1">
    <source>
        <dbReference type="SAM" id="Phobius"/>
    </source>
</evidence>
<feature type="transmembrane region" description="Helical" evidence="1">
    <location>
        <begin position="219"/>
        <end position="243"/>
    </location>
</feature>
<dbReference type="Proteomes" id="UP001628193">
    <property type="component" value="Unassembled WGS sequence"/>
</dbReference>
<keyword evidence="1" id="KW-1133">Transmembrane helix</keyword>
<feature type="transmembrane region" description="Helical" evidence="1">
    <location>
        <begin position="52"/>
        <end position="73"/>
    </location>
</feature>
<comment type="caution">
    <text evidence="2">The sequence shown here is derived from an EMBL/GenBank/DDBJ whole genome shotgun (WGS) entry which is preliminary data.</text>
</comment>
<name>A0ABQ0C640_9PROT</name>
<dbReference type="RefSeq" id="WP_420903897.1">
    <property type="nucleotide sequence ID" value="NZ_BAAFGK010000002.1"/>
</dbReference>
<organism evidence="2 3">
    <name type="scientific">Candidatus Magnetaquiglobus chichijimensis</name>
    <dbReference type="NCBI Taxonomy" id="3141448"/>
    <lineage>
        <taxon>Bacteria</taxon>
        <taxon>Pseudomonadati</taxon>
        <taxon>Pseudomonadota</taxon>
        <taxon>Magnetococcia</taxon>
        <taxon>Magnetococcales</taxon>
        <taxon>Candidatus Magnetaquicoccaceae</taxon>
        <taxon>Candidatus Magnetaquiglobus</taxon>
    </lineage>
</organism>
<feature type="transmembrane region" description="Helical" evidence="1">
    <location>
        <begin position="304"/>
        <end position="323"/>
    </location>
</feature>
<evidence type="ECO:0008006" key="4">
    <source>
        <dbReference type="Google" id="ProtNLM"/>
    </source>
</evidence>
<feature type="transmembrane region" description="Helical" evidence="1">
    <location>
        <begin position="100"/>
        <end position="122"/>
    </location>
</feature>
<sequence>MIFQPAILALLFADLVAILLLGWTLVLAWRVVRHWDVNRSTALQVRLERQTVLAGALVSFACLTQGVSLLLLVHTADALSELFTGAMCAVGTLNAAPGGFIALDLRIGLFFLAAAWLVVHLLDGQCPDYPLTRAKFGLLLAVLPLALLAAWWQGVYFLGLKSDVITSCCGGLFDARGESFSSELSGWPVRPAMWAVGISWLTFTAAAGRVALSGNGARLLALLAVINLLVTEAGVVSFVSPYVYEHPNHHCPFCLLKVDYQAIGYGIHGPLFLATALSLGLGLTAHLNATRDIPDPARPLARRLAHVVIRLSGLLALVLVWVVQRSHLRLMME</sequence>
<keyword evidence="3" id="KW-1185">Reference proteome</keyword>
<keyword evidence="1" id="KW-0812">Transmembrane</keyword>